<comment type="similarity">
    <text evidence="2">Belongs to the EAF7 family.</text>
</comment>
<evidence type="ECO:0000256" key="2">
    <source>
        <dbReference type="ARBA" id="ARBA00007117"/>
    </source>
</evidence>
<dbReference type="PANTHER" id="PTHR13581:SF5">
    <property type="entry name" value="MRG_MORF4L-BINDING PROTEIN"/>
    <property type="match status" value="1"/>
</dbReference>
<keyword evidence="5" id="KW-0804">Transcription</keyword>
<evidence type="ECO:0000313" key="9">
    <source>
        <dbReference type="Proteomes" id="UP001150538"/>
    </source>
</evidence>
<dbReference type="AlphaFoldDB" id="A0A9W8A346"/>
<protein>
    <submittedName>
        <fullName evidence="8">Uncharacterized protein</fullName>
    </submittedName>
</protein>
<proteinExistence type="inferred from homology"/>
<reference evidence="8" key="1">
    <citation type="submission" date="2022-07" db="EMBL/GenBank/DDBJ databases">
        <title>Phylogenomic reconstructions and comparative analyses of Kickxellomycotina fungi.</title>
        <authorList>
            <person name="Reynolds N.K."/>
            <person name="Stajich J.E."/>
            <person name="Barry K."/>
            <person name="Grigoriev I.V."/>
            <person name="Crous P."/>
            <person name="Smith M.E."/>
        </authorList>
    </citation>
    <scope>NUCLEOTIDE SEQUENCE</scope>
    <source>
        <strain evidence="8">NBRC 100468</strain>
    </source>
</reference>
<keyword evidence="6" id="KW-0539">Nucleus</keyword>
<dbReference type="OrthoDB" id="5595141at2759"/>
<dbReference type="GO" id="GO:0035267">
    <property type="term" value="C:NuA4 histone acetyltransferase complex"/>
    <property type="evidence" value="ECO:0007669"/>
    <property type="project" value="TreeGrafter"/>
</dbReference>
<dbReference type="EMBL" id="JANBPU010000002">
    <property type="protein sequence ID" value="KAJ1921884.1"/>
    <property type="molecule type" value="Genomic_DNA"/>
</dbReference>
<evidence type="ECO:0000256" key="6">
    <source>
        <dbReference type="ARBA" id="ARBA00023242"/>
    </source>
</evidence>
<dbReference type="GO" id="GO:0006325">
    <property type="term" value="P:chromatin organization"/>
    <property type="evidence" value="ECO:0007669"/>
    <property type="project" value="UniProtKB-KW"/>
</dbReference>
<comment type="subcellular location">
    <subcellularLocation>
        <location evidence="1">Nucleus</location>
    </subcellularLocation>
</comment>
<keyword evidence="4" id="KW-0805">Transcription regulation</keyword>
<evidence type="ECO:0000313" key="8">
    <source>
        <dbReference type="EMBL" id="KAJ1921884.1"/>
    </source>
</evidence>
<evidence type="ECO:0000256" key="7">
    <source>
        <dbReference type="SAM" id="MobiDB-lite"/>
    </source>
</evidence>
<dbReference type="InterPro" id="IPR012423">
    <property type="entry name" value="Eaf7/MRGBP"/>
</dbReference>
<feature type="region of interest" description="Disordered" evidence="7">
    <location>
        <begin position="124"/>
        <end position="176"/>
    </location>
</feature>
<evidence type="ECO:0000256" key="4">
    <source>
        <dbReference type="ARBA" id="ARBA00023015"/>
    </source>
</evidence>
<evidence type="ECO:0000256" key="1">
    <source>
        <dbReference type="ARBA" id="ARBA00004123"/>
    </source>
</evidence>
<dbReference type="GO" id="GO:0006357">
    <property type="term" value="P:regulation of transcription by RNA polymerase II"/>
    <property type="evidence" value="ECO:0007669"/>
    <property type="project" value="TreeGrafter"/>
</dbReference>
<dbReference type="Proteomes" id="UP001150538">
    <property type="component" value="Unassembled WGS sequence"/>
</dbReference>
<comment type="caution">
    <text evidence="8">The sequence shown here is derived from an EMBL/GenBank/DDBJ whole genome shotgun (WGS) entry which is preliminary data.</text>
</comment>
<accession>A0A9W8A346</accession>
<evidence type="ECO:0000256" key="5">
    <source>
        <dbReference type="ARBA" id="ARBA00023163"/>
    </source>
</evidence>
<keyword evidence="3" id="KW-0156">Chromatin regulator</keyword>
<gene>
    <name evidence="8" type="ORF">H4219_000230</name>
</gene>
<name>A0A9W8A346_9FUNG</name>
<keyword evidence="9" id="KW-1185">Reference proteome</keyword>
<sequence>MINIYQRFISRIESDEISVKDLWNRLETWYNMEMLNEQELEDDEEEEAIKKQHIPIIERCISEGMLFSDDVVGTNPTNFWKKSVYEFNLPWQEFGEMMMERAGAQGDEDGTESVSAIADAASTISSVKAESPAPEIEPVTPAPKKRKVRPAASASKSRSKTPKAPASTRKRSKARN</sequence>
<organism evidence="8 9">
    <name type="scientific">Mycoemilia scoparia</name>
    <dbReference type="NCBI Taxonomy" id="417184"/>
    <lineage>
        <taxon>Eukaryota</taxon>
        <taxon>Fungi</taxon>
        <taxon>Fungi incertae sedis</taxon>
        <taxon>Zoopagomycota</taxon>
        <taxon>Kickxellomycotina</taxon>
        <taxon>Kickxellomycetes</taxon>
        <taxon>Kickxellales</taxon>
        <taxon>Kickxellaceae</taxon>
        <taxon>Mycoemilia</taxon>
    </lineage>
</organism>
<dbReference type="GO" id="GO:0005634">
    <property type="term" value="C:nucleus"/>
    <property type="evidence" value="ECO:0007669"/>
    <property type="project" value="UniProtKB-SubCell"/>
</dbReference>
<feature type="compositionally biased region" description="Low complexity" evidence="7">
    <location>
        <begin position="150"/>
        <end position="167"/>
    </location>
</feature>
<dbReference type="PANTHER" id="PTHR13581">
    <property type="entry name" value="MRG-BINDING PROTEIN"/>
    <property type="match status" value="1"/>
</dbReference>
<dbReference type="Pfam" id="PF07904">
    <property type="entry name" value="Eaf7"/>
    <property type="match status" value="1"/>
</dbReference>
<evidence type="ECO:0000256" key="3">
    <source>
        <dbReference type="ARBA" id="ARBA00022853"/>
    </source>
</evidence>